<feature type="domain" description="Lipocalin/cytosolic fatty-acid binding" evidence="3">
    <location>
        <begin position="35"/>
        <end position="167"/>
    </location>
</feature>
<evidence type="ECO:0000256" key="2">
    <source>
        <dbReference type="PIRNR" id="PIRNR036893"/>
    </source>
</evidence>
<gene>
    <name evidence="4" type="ORF">AMST5_00177</name>
</gene>
<dbReference type="InterPro" id="IPR022271">
    <property type="entry name" value="Lipocalin_ApoD"/>
</dbReference>
<comment type="similarity">
    <text evidence="1 2">Belongs to the calycin superfamily. Lipocalin family.</text>
</comment>
<dbReference type="AlphaFoldDB" id="A0AA48M036"/>
<organism evidence="4">
    <name type="scientific">freshwater sediment metagenome</name>
    <dbReference type="NCBI Taxonomy" id="556182"/>
    <lineage>
        <taxon>unclassified sequences</taxon>
        <taxon>metagenomes</taxon>
        <taxon>ecological metagenomes</taxon>
    </lineage>
</organism>
<proteinExistence type="inferred from homology"/>
<name>A0AA48M036_9ZZZZ</name>
<evidence type="ECO:0000259" key="3">
    <source>
        <dbReference type="Pfam" id="PF08212"/>
    </source>
</evidence>
<protein>
    <recommendedName>
        <fullName evidence="3">Lipocalin/cytosolic fatty-acid binding domain-containing protein</fullName>
    </recommendedName>
</protein>
<accession>A0AA48M036</accession>
<dbReference type="Pfam" id="PF08212">
    <property type="entry name" value="Lipocalin_2"/>
    <property type="match status" value="1"/>
</dbReference>
<sequence>MKAITCRLFVLALGLGAAGAALAQDRPARPIDAAKFYKGAWLEVARRPMWITEGCVAGVTSYARGDGPNQVLVRDSCRKGSEEVVLNGVGEILDPGHNSRLRVQYNPLLSVDYTIVDRADDYSWFIETSPTLDNLFIFTRKRPSSARLAELVARARALGYDTSTLEFPWSGKLR</sequence>
<dbReference type="EMBL" id="OY288114">
    <property type="protein sequence ID" value="CAJ0849797.1"/>
    <property type="molecule type" value="Genomic_DNA"/>
</dbReference>
<dbReference type="InterPro" id="IPR047202">
    <property type="entry name" value="Lipocalin_Blc-like_dom"/>
</dbReference>
<dbReference type="PIRSF" id="PIRSF036893">
    <property type="entry name" value="Lipocalin_ApoD"/>
    <property type="match status" value="1"/>
</dbReference>
<dbReference type="Gene3D" id="2.40.128.20">
    <property type="match status" value="1"/>
</dbReference>
<dbReference type="CDD" id="cd19438">
    <property type="entry name" value="lipocalin_Blc-like"/>
    <property type="match status" value="1"/>
</dbReference>
<reference evidence="4" key="1">
    <citation type="submission" date="2023-07" db="EMBL/GenBank/DDBJ databases">
        <authorList>
            <person name="Pelsma A.J. K."/>
        </authorList>
    </citation>
    <scope>NUCLEOTIDE SEQUENCE</scope>
</reference>
<dbReference type="InterPro" id="IPR000566">
    <property type="entry name" value="Lipocln_cytosolic_FA-bd_dom"/>
</dbReference>
<evidence type="ECO:0000256" key="1">
    <source>
        <dbReference type="ARBA" id="ARBA00006889"/>
    </source>
</evidence>
<evidence type="ECO:0000313" key="4">
    <source>
        <dbReference type="EMBL" id="CAJ0849797.1"/>
    </source>
</evidence>
<dbReference type="SUPFAM" id="SSF50814">
    <property type="entry name" value="Lipocalins"/>
    <property type="match status" value="1"/>
</dbReference>
<dbReference type="InterPro" id="IPR012674">
    <property type="entry name" value="Calycin"/>
</dbReference>